<dbReference type="InterPro" id="IPR002871">
    <property type="entry name" value="NIF_FeS_clus_asmbl_NifU_N"/>
</dbReference>
<dbReference type="RefSeq" id="WP_288199587.1">
    <property type="nucleotide sequence ID" value="NZ_LT608334.1"/>
</dbReference>
<dbReference type="AlphaFoldDB" id="A0A212L8C5"/>
<dbReference type="EMBL" id="FMJD01000004">
    <property type="protein sequence ID" value="SCM73811.1"/>
    <property type="molecule type" value="Genomic_DNA"/>
</dbReference>
<gene>
    <name evidence="2" type="ORF">KL86PLE_120090</name>
</gene>
<proteinExistence type="predicted"/>
<dbReference type="GO" id="GO:0016226">
    <property type="term" value="P:iron-sulfur cluster assembly"/>
    <property type="evidence" value="ECO:0007669"/>
    <property type="project" value="InterPro"/>
</dbReference>
<evidence type="ECO:0000259" key="1">
    <source>
        <dbReference type="Pfam" id="PF01592"/>
    </source>
</evidence>
<dbReference type="Pfam" id="PF01592">
    <property type="entry name" value="NifU_N"/>
    <property type="match status" value="1"/>
</dbReference>
<dbReference type="Gene3D" id="3.90.1010.10">
    <property type="match status" value="1"/>
</dbReference>
<dbReference type="CDD" id="cd06664">
    <property type="entry name" value="IscU_like"/>
    <property type="match status" value="1"/>
</dbReference>
<dbReference type="GO" id="GO:0005506">
    <property type="term" value="F:iron ion binding"/>
    <property type="evidence" value="ECO:0007669"/>
    <property type="project" value="InterPro"/>
</dbReference>
<reference evidence="2" key="1">
    <citation type="submission" date="2016-08" db="EMBL/GenBank/DDBJ databases">
        <authorList>
            <person name="Seilhamer J.J."/>
        </authorList>
    </citation>
    <scope>NUCLEOTIDE SEQUENCE</scope>
    <source>
        <strain evidence="2">86</strain>
    </source>
</reference>
<evidence type="ECO:0000313" key="2">
    <source>
        <dbReference type="EMBL" id="SCM73811.1"/>
    </source>
</evidence>
<sequence length="146" mass="15426">MLDDVYNAHILDLAGNIGRVGRLAAPDATATRHSKLCGSRITVDLRMAGDVVADYAHEVKACALGQASAAVMAKNVVGATAAELRQARDDMFAMLKEGGAPPAGRFAELRYLEPVRDFKARHASTMLVFEAVVACLDDIAAARVAS</sequence>
<name>A0A212L8C5_9HYPH</name>
<feature type="domain" description="NIF system FeS cluster assembly NifU N-terminal" evidence="1">
    <location>
        <begin position="6"/>
        <end position="96"/>
    </location>
</feature>
<dbReference type="GO" id="GO:0051536">
    <property type="term" value="F:iron-sulfur cluster binding"/>
    <property type="evidence" value="ECO:0007669"/>
    <property type="project" value="InterPro"/>
</dbReference>
<protein>
    <recommendedName>
        <fullName evidence="1">NIF system FeS cluster assembly NifU N-terminal domain-containing protein</fullName>
    </recommendedName>
</protein>
<dbReference type="SUPFAM" id="SSF82649">
    <property type="entry name" value="SufE/NifU"/>
    <property type="match status" value="1"/>
</dbReference>
<organism evidence="2">
    <name type="scientific">uncultured Pleomorphomonas sp</name>
    <dbReference type="NCBI Taxonomy" id="442121"/>
    <lineage>
        <taxon>Bacteria</taxon>
        <taxon>Pseudomonadati</taxon>
        <taxon>Pseudomonadota</taxon>
        <taxon>Alphaproteobacteria</taxon>
        <taxon>Hyphomicrobiales</taxon>
        <taxon>Pleomorphomonadaceae</taxon>
        <taxon>Pleomorphomonas</taxon>
        <taxon>environmental samples</taxon>
    </lineage>
</organism>
<accession>A0A212L8C5</accession>